<reference evidence="2 3" key="1">
    <citation type="journal article" date="2018" name="PLoS Pathog.">
        <title>Evolution of structural diversity of trichothecenes, a family of toxins produced by plant pathogenic and entomopathogenic fungi.</title>
        <authorList>
            <person name="Proctor R.H."/>
            <person name="McCormick S.P."/>
            <person name="Kim H.S."/>
            <person name="Cardoza R.E."/>
            <person name="Stanley A.M."/>
            <person name="Lindo L."/>
            <person name="Kelly A."/>
            <person name="Brown D.W."/>
            <person name="Lee T."/>
            <person name="Vaughan M.M."/>
            <person name="Alexander N.J."/>
            <person name="Busman M."/>
            <person name="Gutierrez S."/>
        </authorList>
    </citation>
    <scope>NUCLEOTIDE SEQUENCE [LARGE SCALE GENOMIC DNA]</scope>
    <source>
        <strain evidence="2 3">NRRL 3299</strain>
    </source>
</reference>
<name>A0A395RY61_FUSSP</name>
<dbReference type="STRING" id="5514.A0A395RY61"/>
<dbReference type="Proteomes" id="UP000266152">
    <property type="component" value="Unassembled WGS sequence"/>
</dbReference>
<gene>
    <name evidence="2" type="ORF">FSPOR_7578</name>
</gene>
<accession>A0A395RY61</accession>
<evidence type="ECO:0000256" key="1">
    <source>
        <dbReference type="SAM" id="MobiDB-lite"/>
    </source>
</evidence>
<sequence length="127" mass="13975">MEKPEVEHLSKNEKSDGSRLVDKFPPEARAEAGTLLLPQLTDDPNDPLNWPSRKKHLILLVVARAALTSDSTYAAGSALVILQAAEWHKSPNSVNHNNSIKVLMMTIGGLNWVPMTSAIRRAPTLSW</sequence>
<evidence type="ECO:0000313" key="2">
    <source>
        <dbReference type="EMBL" id="RGP64964.1"/>
    </source>
</evidence>
<dbReference type="AlphaFoldDB" id="A0A395RY61"/>
<comment type="caution">
    <text evidence="2">The sequence shown here is derived from an EMBL/GenBank/DDBJ whole genome shotgun (WGS) entry which is preliminary data.</text>
</comment>
<evidence type="ECO:0000313" key="3">
    <source>
        <dbReference type="Proteomes" id="UP000266152"/>
    </source>
</evidence>
<organism evidence="2 3">
    <name type="scientific">Fusarium sporotrichioides</name>
    <dbReference type="NCBI Taxonomy" id="5514"/>
    <lineage>
        <taxon>Eukaryota</taxon>
        <taxon>Fungi</taxon>
        <taxon>Dikarya</taxon>
        <taxon>Ascomycota</taxon>
        <taxon>Pezizomycotina</taxon>
        <taxon>Sordariomycetes</taxon>
        <taxon>Hypocreomycetidae</taxon>
        <taxon>Hypocreales</taxon>
        <taxon>Nectriaceae</taxon>
        <taxon>Fusarium</taxon>
    </lineage>
</organism>
<feature type="region of interest" description="Disordered" evidence="1">
    <location>
        <begin position="1"/>
        <end position="24"/>
    </location>
</feature>
<keyword evidence="3" id="KW-1185">Reference proteome</keyword>
<protein>
    <submittedName>
        <fullName evidence="2">Uncharacterized protein</fullName>
    </submittedName>
</protein>
<proteinExistence type="predicted"/>
<dbReference type="EMBL" id="PXOF01000108">
    <property type="protein sequence ID" value="RGP64964.1"/>
    <property type="molecule type" value="Genomic_DNA"/>
</dbReference>